<accession>A0ABW6AUE8</accession>
<dbReference type="EMBL" id="JBHUOM010000049">
    <property type="protein sequence ID" value="MFD2938227.1"/>
    <property type="molecule type" value="Genomic_DNA"/>
</dbReference>
<evidence type="ECO:0000313" key="7">
    <source>
        <dbReference type="Proteomes" id="UP001597512"/>
    </source>
</evidence>
<sequence length="33" mass="3733">MNKVFGYARVSTLDQNLDTQLDALQRAGCDEIF</sequence>
<organism evidence="6 7">
    <name type="scientific">Spirosoma flavum</name>
    <dbReference type="NCBI Taxonomy" id="2048557"/>
    <lineage>
        <taxon>Bacteria</taxon>
        <taxon>Pseudomonadati</taxon>
        <taxon>Bacteroidota</taxon>
        <taxon>Cytophagia</taxon>
        <taxon>Cytophagales</taxon>
        <taxon>Cytophagaceae</taxon>
        <taxon>Spirosoma</taxon>
    </lineage>
</organism>
<feature type="domain" description="Resolvase/invertase-type recombinase catalytic" evidence="5">
    <location>
        <begin position="3"/>
        <end position="33"/>
    </location>
</feature>
<feature type="active site" description="O-(5'-phospho-DNA)-serine intermediate" evidence="4">
    <location>
        <position position="11"/>
    </location>
</feature>
<dbReference type="RefSeq" id="WP_381508972.1">
    <property type="nucleotide sequence ID" value="NZ_JBHUOM010000049.1"/>
</dbReference>
<protein>
    <submittedName>
        <fullName evidence="6">Recombinase family protein</fullName>
    </submittedName>
</protein>
<gene>
    <name evidence="6" type="ORF">ACFS25_30975</name>
</gene>
<keyword evidence="2" id="KW-0238">DNA-binding</keyword>
<proteinExistence type="predicted"/>
<comment type="caution">
    <text evidence="6">The sequence shown here is derived from an EMBL/GenBank/DDBJ whole genome shotgun (WGS) entry which is preliminary data.</text>
</comment>
<dbReference type="Pfam" id="PF00239">
    <property type="entry name" value="Resolvase"/>
    <property type="match status" value="1"/>
</dbReference>
<evidence type="ECO:0000256" key="2">
    <source>
        <dbReference type="ARBA" id="ARBA00023125"/>
    </source>
</evidence>
<dbReference type="Gene3D" id="3.40.50.1390">
    <property type="entry name" value="Resolvase, N-terminal catalytic domain"/>
    <property type="match status" value="1"/>
</dbReference>
<dbReference type="PROSITE" id="PS00397">
    <property type="entry name" value="RECOMBINASES_1"/>
    <property type="match status" value="1"/>
</dbReference>
<evidence type="ECO:0000256" key="3">
    <source>
        <dbReference type="ARBA" id="ARBA00023172"/>
    </source>
</evidence>
<evidence type="ECO:0000256" key="4">
    <source>
        <dbReference type="PROSITE-ProRule" id="PRU10137"/>
    </source>
</evidence>
<reference evidence="7" key="1">
    <citation type="journal article" date="2019" name="Int. J. Syst. Evol. Microbiol.">
        <title>The Global Catalogue of Microorganisms (GCM) 10K type strain sequencing project: providing services to taxonomists for standard genome sequencing and annotation.</title>
        <authorList>
            <consortium name="The Broad Institute Genomics Platform"/>
            <consortium name="The Broad Institute Genome Sequencing Center for Infectious Disease"/>
            <person name="Wu L."/>
            <person name="Ma J."/>
        </authorList>
    </citation>
    <scope>NUCLEOTIDE SEQUENCE [LARGE SCALE GENOMIC DNA]</scope>
    <source>
        <strain evidence="7">KCTC 52490</strain>
    </source>
</reference>
<evidence type="ECO:0000313" key="6">
    <source>
        <dbReference type="EMBL" id="MFD2938227.1"/>
    </source>
</evidence>
<dbReference type="SUPFAM" id="SSF53041">
    <property type="entry name" value="Resolvase-like"/>
    <property type="match status" value="1"/>
</dbReference>
<evidence type="ECO:0000259" key="5">
    <source>
        <dbReference type="PROSITE" id="PS51736"/>
    </source>
</evidence>
<dbReference type="Proteomes" id="UP001597512">
    <property type="component" value="Unassembled WGS sequence"/>
</dbReference>
<dbReference type="InterPro" id="IPR036162">
    <property type="entry name" value="Resolvase-like_N_sf"/>
</dbReference>
<name>A0ABW6AUE8_9BACT</name>
<keyword evidence="7" id="KW-1185">Reference proteome</keyword>
<dbReference type="InterPro" id="IPR006119">
    <property type="entry name" value="Resolv_N"/>
</dbReference>
<dbReference type="PROSITE" id="PS51736">
    <property type="entry name" value="RECOMBINASES_3"/>
    <property type="match status" value="1"/>
</dbReference>
<keyword evidence="1" id="KW-0229">DNA integration</keyword>
<dbReference type="InterPro" id="IPR006118">
    <property type="entry name" value="Recombinase_CS"/>
</dbReference>
<keyword evidence="3" id="KW-0233">DNA recombination</keyword>
<evidence type="ECO:0000256" key="1">
    <source>
        <dbReference type="ARBA" id="ARBA00022908"/>
    </source>
</evidence>